<keyword evidence="3" id="KW-1185">Reference proteome</keyword>
<keyword evidence="2" id="KW-0472">Membrane</keyword>
<feature type="compositionally biased region" description="Low complexity" evidence="1">
    <location>
        <begin position="116"/>
        <end position="126"/>
    </location>
</feature>
<feature type="compositionally biased region" description="Polar residues" evidence="1">
    <location>
        <begin position="127"/>
        <end position="151"/>
    </location>
</feature>
<sequence length="151" mass="17014">MRIPFPISREDEEDLGTIVPKDIQEKIDRKLVGIRARSYNQGFSDGRLSAARDFYYPHVTKSTEIQVFNRTHAYALIGGLVCILAIILIIITTLIVKKIKKKRSLRKRKDKVQCTSITTSTATGTSKMNSSQSRLGDISSHQTSSSRNETR</sequence>
<dbReference type="AlphaFoldDB" id="A0A0N4ZQ59"/>
<evidence type="ECO:0000256" key="1">
    <source>
        <dbReference type="SAM" id="MobiDB-lite"/>
    </source>
</evidence>
<proteinExistence type="predicted"/>
<name>A0A0N4ZQ59_PARTI</name>
<feature type="region of interest" description="Disordered" evidence="1">
    <location>
        <begin position="116"/>
        <end position="151"/>
    </location>
</feature>
<evidence type="ECO:0000313" key="3">
    <source>
        <dbReference type="Proteomes" id="UP000038045"/>
    </source>
</evidence>
<dbReference type="WBParaSite" id="PTRK_0001066300.1">
    <property type="protein sequence ID" value="PTRK_0001066300.1"/>
    <property type="gene ID" value="PTRK_0001066300"/>
</dbReference>
<accession>A0A0N4ZQ59</accession>
<feature type="transmembrane region" description="Helical" evidence="2">
    <location>
        <begin position="73"/>
        <end position="96"/>
    </location>
</feature>
<organism evidence="3 4">
    <name type="scientific">Parastrongyloides trichosuri</name>
    <name type="common">Possum-specific nematode worm</name>
    <dbReference type="NCBI Taxonomy" id="131310"/>
    <lineage>
        <taxon>Eukaryota</taxon>
        <taxon>Metazoa</taxon>
        <taxon>Ecdysozoa</taxon>
        <taxon>Nematoda</taxon>
        <taxon>Chromadorea</taxon>
        <taxon>Rhabditida</taxon>
        <taxon>Tylenchina</taxon>
        <taxon>Panagrolaimomorpha</taxon>
        <taxon>Strongyloidoidea</taxon>
        <taxon>Strongyloididae</taxon>
        <taxon>Parastrongyloides</taxon>
    </lineage>
</organism>
<dbReference type="Proteomes" id="UP000038045">
    <property type="component" value="Unplaced"/>
</dbReference>
<keyword evidence="2" id="KW-1133">Transmembrane helix</keyword>
<evidence type="ECO:0000256" key="2">
    <source>
        <dbReference type="SAM" id="Phobius"/>
    </source>
</evidence>
<keyword evidence="2" id="KW-0812">Transmembrane</keyword>
<reference evidence="4" key="1">
    <citation type="submission" date="2017-02" db="UniProtKB">
        <authorList>
            <consortium name="WormBaseParasite"/>
        </authorList>
    </citation>
    <scope>IDENTIFICATION</scope>
</reference>
<evidence type="ECO:0000313" key="4">
    <source>
        <dbReference type="WBParaSite" id="PTRK_0001066300.1"/>
    </source>
</evidence>
<protein>
    <submittedName>
        <fullName evidence="4">Uncharacterized protein</fullName>
    </submittedName>
</protein>